<reference evidence="1 2" key="1">
    <citation type="submission" date="2016-11" db="EMBL/GenBank/DDBJ databases">
        <authorList>
            <person name="Jaros S."/>
            <person name="Januszkiewicz K."/>
            <person name="Wedrychowicz H."/>
        </authorList>
    </citation>
    <scope>NUCLEOTIDE SEQUENCE [LARGE SCALE GENOMIC DNA]</scope>
    <source>
        <strain evidence="1 2">DSM 45408</strain>
    </source>
</reference>
<keyword evidence="2" id="KW-1185">Reference proteome</keyword>
<sequence length="43" mass="4951">MTPPMTQHATPVTRARALLRRLDAYTLEVFNPGAPYRPRRDRG</sequence>
<dbReference type="AlphaFoldDB" id="A0A1M5ICX8"/>
<organism evidence="1 2">
    <name type="scientific">Geodermatophilus nigrescens</name>
    <dbReference type="NCBI Taxonomy" id="1070870"/>
    <lineage>
        <taxon>Bacteria</taxon>
        <taxon>Bacillati</taxon>
        <taxon>Actinomycetota</taxon>
        <taxon>Actinomycetes</taxon>
        <taxon>Geodermatophilales</taxon>
        <taxon>Geodermatophilaceae</taxon>
        <taxon>Geodermatophilus</taxon>
    </lineage>
</organism>
<name>A0A1M5ICX8_9ACTN</name>
<dbReference type="Proteomes" id="UP000184471">
    <property type="component" value="Unassembled WGS sequence"/>
</dbReference>
<evidence type="ECO:0000313" key="2">
    <source>
        <dbReference type="Proteomes" id="UP000184471"/>
    </source>
</evidence>
<protein>
    <submittedName>
        <fullName evidence="1">Uncharacterized protein</fullName>
    </submittedName>
</protein>
<accession>A0A1M5ICX8</accession>
<dbReference type="RefSeq" id="WP_281248075.1">
    <property type="nucleotide sequence ID" value="NZ_FQVX01000002.1"/>
</dbReference>
<gene>
    <name evidence="1" type="ORF">SAMN05444351_2016</name>
</gene>
<dbReference type="EMBL" id="FQVX01000002">
    <property type="protein sequence ID" value="SHG26095.1"/>
    <property type="molecule type" value="Genomic_DNA"/>
</dbReference>
<evidence type="ECO:0000313" key="1">
    <source>
        <dbReference type="EMBL" id="SHG26095.1"/>
    </source>
</evidence>
<proteinExistence type="predicted"/>